<comment type="caution">
    <text evidence="2">The sequence shown here is derived from an EMBL/GenBank/DDBJ whole genome shotgun (WGS) entry which is preliminary data.</text>
</comment>
<dbReference type="EMBL" id="LBYI01000033">
    <property type="protein sequence ID" value="KKR49314.1"/>
    <property type="molecule type" value="Genomic_DNA"/>
</dbReference>
<organism evidence="2 3">
    <name type="scientific">Candidatus Curtissbacteria bacterium GW2011_GWA1_40_16</name>
    <dbReference type="NCBI Taxonomy" id="1618405"/>
    <lineage>
        <taxon>Bacteria</taxon>
        <taxon>Candidatus Curtissiibacteriota</taxon>
    </lineage>
</organism>
<dbReference type="GO" id="GO:0002949">
    <property type="term" value="P:tRNA threonylcarbamoyladenosine modification"/>
    <property type="evidence" value="ECO:0007669"/>
    <property type="project" value="InterPro"/>
</dbReference>
<dbReference type="InterPro" id="IPR043129">
    <property type="entry name" value="ATPase_NBD"/>
</dbReference>
<evidence type="ECO:0000313" key="2">
    <source>
        <dbReference type="EMBL" id="KKR49314.1"/>
    </source>
</evidence>
<keyword evidence="2" id="KW-0645">Protease</keyword>
<sequence length="108" mass="11558">MILKIDTTNTNEVKVGLVSAKDGIQKKLTVKRKFGSQALLPAIVKILKKNNLQISDISHIEVNPGPGSFTGTRVGVAVANALGFALNVSVNGKKGRIVVPIYEKSKFD</sequence>
<dbReference type="GO" id="GO:0006508">
    <property type="term" value="P:proteolysis"/>
    <property type="evidence" value="ECO:0007669"/>
    <property type="project" value="UniProtKB-KW"/>
</dbReference>
<dbReference type="NCBIfam" id="TIGR03725">
    <property type="entry name" value="T6A_YeaZ"/>
    <property type="match status" value="1"/>
</dbReference>
<name>A0A0G0R999_9BACT</name>
<proteinExistence type="predicted"/>
<dbReference type="Pfam" id="PF00814">
    <property type="entry name" value="TsaD"/>
    <property type="match status" value="1"/>
</dbReference>
<dbReference type="SUPFAM" id="SSF53067">
    <property type="entry name" value="Actin-like ATPase domain"/>
    <property type="match status" value="1"/>
</dbReference>
<dbReference type="InterPro" id="IPR022496">
    <property type="entry name" value="T6A_TsaB"/>
</dbReference>
<accession>A0A0G0R999</accession>
<protein>
    <submittedName>
        <fullName evidence="2">Peptidase M22, glycoprotease</fullName>
    </submittedName>
</protein>
<dbReference type="GO" id="GO:0008233">
    <property type="term" value="F:peptidase activity"/>
    <property type="evidence" value="ECO:0007669"/>
    <property type="project" value="UniProtKB-KW"/>
</dbReference>
<dbReference type="InterPro" id="IPR000905">
    <property type="entry name" value="Gcp-like_dom"/>
</dbReference>
<gene>
    <name evidence="2" type="ORF">UT84_C0033G0008</name>
</gene>
<dbReference type="Proteomes" id="UP000034531">
    <property type="component" value="Unassembled WGS sequence"/>
</dbReference>
<dbReference type="Gene3D" id="3.30.420.40">
    <property type="match status" value="1"/>
</dbReference>
<reference evidence="2 3" key="1">
    <citation type="journal article" date="2015" name="Nature">
        <title>rRNA introns, odd ribosomes, and small enigmatic genomes across a large radiation of phyla.</title>
        <authorList>
            <person name="Brown C.T."/>
            <person name="Hug L.A."/>
            <person name="Thomas B.C."/>
            <person name="Sharon I."/>
            <person name="Castelle C.J."/>
            <person name="Singh A."/>
            <person name="Wilkins M.J."/>
            <person name="Williams K.H."/>
            <person name="Banfield J.F."/>
        </authorList>
    </citation>
    <scope>NUCLEOTIDE SEQUENCE [LARGE SCALE GENOMIC DNA]</scope>
</reference>
<dbReference type="AlphaFoldDB" id="A0A0G0R999"/>
<keyword evidence="2" id="KW-0378">Hydrolase</keyword>
<evidence type="ECO:0000259" key="1">
    <source>
        <dbReference type="Pfam" id="PF00814"/>
    </source>
</evidence>
<feature type="domain" description="Gcp-like" evidence="1">
    <location>
        <begin position="36"/>
        <end position="90"/>
    </location>
</feature>
<evidence type="ECO:0000313" key="3">
    <source>
        <dbReference type="Proteomes" id="UP000034531"/>
    </source>
</evidence>